<proteinExistence type="inferred from homology"/>
<dbReference type="GO" id="GO:0016192">
    <property type="term" value="P:vesicle-mediated transport"/>
    <property type="evidence" value="ECO:0007669"/>
    <property type="project" value="UniProtKB-KW"/>
</dbReference>
<comment type="subcellular location">
    <subcellularLocation>
        <location evidence="1">Endoplasmic reticulum membrane</location>
        <topology evidence="1">Single-pass type IV membrane protein</topology>
    </subcellularLocation>
</comment>
<reference evidence="13" key="1">
    <citation type="submission" date="2022-11" db="UniProtKB">
        <authorList>
            <consortium name="WormBaseParasite"/>
        </authorList>
    </citation>
    <scope>IDENTIFICATION</scope>
</reference>
<dbReference type="AlphaFoldDB" id="A0A914YX12"/>
<evidence type="ECO:0000256" key="9">
    <source>
        <dbReference type="ARBA" id="ARBA00022989"/>
    </source>
</evidence>
<evidence type="ECO:0000256" key="1">
    <source>
        <dbReference type="ARBA" id="ARBA00004163"/>
    </source>
</evidence>
<dbReference type="WBParaSite" id="PSU_v2.g4644.t1">
    <property type="protein sequence ID" value="PSU_v2.g4644.t1"/>
    <property type="gene ID" value="PSU_v2.g4644"/>
</dbReference>
<evidence type="ECO:0000256" key="2">
    <source>
        <dbReference type="ARBA" id="ARBA00007891"/>
    </source>
</evidence>
<keyword evidence="12" id="KW-1185">Reference proteome</keyword>
<keyword evidence="8" id="KW-0653">Protein transport</keyword>
<dbReference type="GO" id="GO:0015031">
    <property type="term" value="P:protein transport"/>
    <property type="evidence" value="ECO:0007669"/>
    <property type="project" value="UniProtKB-KW"/>
</dbReference>
<evidence type="ECO:0000256" key="8">
    <source>
        <dbReference type="ARBA" id="ARBA00022927"/>
    </source>
</evidence>
<protein>
    <recommendedName>
        <fullName evidence="3">Vesicle transport protein USE1</fullName>
    </recommendedName>
    <alternativeName>
        <fullName evidence="11">USE1-like protein</fullName>
    </alternativeName>
</protein>
<dbReference type="InterPro" id="IPR019150">
    <property type="entry name" value="Vesicle_transport_protein_Use1"/>
</dbReference>
<name>A0A914YX12_9BILA</name>
<evidence type="ECO:0000313" key="12">
    <source>
        <dbReference type="Proteomes" id="UP000887577"/>
    </source>
</evidence>
<evidence type="ECO:0000256" key="5">
    <source>
        <dbReference type="ARBA" id="ARBA00022692"/>
    </source>
</evidence>
<dbReference type="GO" id="GO:0005789">
    <property type="term" value="C:endoplasmic reticulum membrane"/>
    <property type="evidence" value="ECO:0007669"/>
    <property type="project" value="UniProtKB-SubCell"/>
</dbReference>
<evidence type="ECO:0000256" key="6">
    <source>
        <dbReference type="ARBA" id="ARBA00022824"/>
    </source>
</evidence>
<evidence type="ECO:0000256" key="3">
    <source>
        <dbReference type="ARBA" id="ARBA00015843"/>
    </source>
</evidence>
<keyword evidence="6" id="KW-0256">Endoplasmic reticulum</keyword>
<keyword evidence="9" id="KW-1133">Transmembrane helix</keyword>
<evidence type="ECO:0000256" key="4">
    <source>
        <dbReference type="ARBA" id="ARBA00022448"/>
    </source>
</evidence>
<evidence type="ECO:0000256" key="10">
    <source>
        <dbReference type="ARBA" id="ARBA00023136"/>
    </source>
</evidence>
<organism evidence="12 13">
    <name type="scientific">Panagrolaimus superbus</name>
    <dbReference type="NCBI Taxonomy" id="310955"/>
    <lineage>
        <taxon>Eukaryota</taxon>
        <taxon>Metazoa</taxon>
        <taxon>Ecdysozoa</taxon>
        <taxon>Nematoda</taxon>
        <taxon>Chromadorea</taxon>
        <taxon>Rhabditida</taxon>
        <taxon>Tylenchina</taxon>
        <taxon>Panagrolaimomorpha</taxon>
        <taxon>Panagrolaimoidea</taxon>
        <taxon>Panagrolaimidae</taxon>
        <taxon>Panagrolaimus</taxon>
    </lineage>
</organism>
<keyword evidence="10" id="KW-0472">Membrane</keyword>
<dbReference type="Proteomes" id="UP000887577">
    <property type="component" value="Unplaced"/>
</dbReference>
<keyword evidence="5" id="KW-0812">Transmembrane</keyword>
<accession>A0A914YX12</accession>
<dbReference type="Pfam" id="PF09753">
    <property type="entry name" value="Use1"/>
    <property type="match status" value="1"/>
</dbReference>
<sequence length="215" mass="24815">MLQVPSEELNFQRLLHRCKKLSRDALSENKFRLQSSLEVLEVLFVKLQDDKQLDSDILMQYGRELQNLKVMIDIEKKRTTEEKLAALSSLPRTFSTEEQTIRKRRKHSQDEDIYVENEEQVSNAIIKVQNEAVYKADIRRQLMAGSKVHEKAVENMQEGNFITSQENQQAELSEELLRLAGALKQNAQVAGSVLLEDNKISMLKSVRPLTIFLSK</sequence>
<keyword evidence="4" id="KW-0813">Transport</keyword>
<evidence type="ECO:0000256" key="11">
    <source>
        <dbReference type="ARBA" id="ARBA00032711"/>
    </source>
</evidence>
<evidence type="ECO:0000256" key="7">
    <source>
        <dbReference type="ARBA" id="ARBA00022892"/>
    </source>
</evidence>
<evidence type="ECO:0000313" key="13">
    <source>
        <dbReference type="WBParaSite" id="PSU_v2.g4644.t1"/>
    </source>
</evidence>
<keyword evidence="7" id="KW-0931">ER-Golgi transport</keyword>
<comment type="similarity">
    <text evidence="2">Belongs to the USE1 family.</text>
</comment>